<accession>A0ABP3YQG9</accession>
<comment type="caution">
    <text evidence="1">The sequence shown here is derived from an EMBL/GenBank/DDBJ whole genome shotgun (WGS) entry which is preliminary data.</text>
</comment>
<protein>
    <submittedName>
        <fullName evidence="1">Uncharacterized protein</fullName>
    </submittedName>
</protein>
<reference evidence="2" key="1">
    <citation type="journal article" date="2019" name="Int. J. Syst. Evol. Microbiol.">
        <title>The Global Catalogue of Microorganisms (GCM) 10K type strain sequencing project: providing services to taxonomists for standard genome sequencing and annotation.</title>
        <authorList>
            <consortium name="The Broad Institute Genomics Platform"/>
            <consortium name="The Broad Institute Genome Sequencing Center for Infectious Disease"/>
            <person name="Wu L."/>
            <person name="Ma J."/>
        </authorList>
    </citation>
    <scope>NUCLEOTIDE SEQUENCE [LARGE SCALE GENOMIC DNA]</scope>
    <source>
        <strain evidence="2">JCM 11117</strain>
    </source>
</reference>
<evidence type="ECO:0000313" key="1">
    <source>
        <dbReference type="EMBL" id="GAA0897817.1"/>
    </source>
</evidence>
<keyword evidence="2" id="KW-1185">Reference proteome</keyword>
<proteinExistence type="predicted"/>
<dbReference type="EMBL" id="BAAAHP010000187">
    <property type="protein sequence ID" value="GAA0897817.1"/>
    <property type="molecule type" value="Genomic_DNA"/>
</dbReference>
<evidence type="ECO:0000313" key="2">
    <source>
        <dbReference type="Proteomes" id="UP001499967"/>
    </source>
</evidence>
<name>A0ABP3YQG9_9PSEU</name>
<organism evidence="1 2">
    <name type="scientific">Pseudonocardia zijingensis</name>
    <dbReference type="NCBI Taxonomy" id="153376"/>
    <lineage>
        <taxon>Bacteria</taxon>
        <taxon>Bacillati</taxon>
        <taxon>Actinomycetota</taxon>
        <taxon>Actinomycetes</taxon>
        <taxon>Pseudonocardiales</taxon>
        <taxon>Pseudonocardiaceae</taxon>
        <taxon>Pseudonocardia</taxon>
    </lineage>
</organism>
<dbReference type="Proteomes" id="UP001499967">
    <property type="component" value="Unassembled WGS sequence"/>
</dbReference>
<gene>
    <name evidence="1" type="ORF">GCM10009559_59100</name>
</gene>
<sequence>MPNALVTTCPQERFESLGDAQATLAQRRARAALSGSPHTIRRYAYHCRRCHGAHITRSQENPSSSPDGGQAR</sequence>